<gene>
    <name evidence="2" type="ORF">PVK06_011669</name>
</gene>
<dbReference type="InterPro" id="IPR012337">
    <property type="entry name" value="RNaseH-like_sf"/>
</dbReference>
<keyword evidence="3" id="KW-1185">Reference proteome</keyword>
<evidence type="ECO:0000259" key="1">
    <source>
        <dbReference type="Pfam" id="PF13456"/>
    </source>
</evidence>
<dbReference type="InterPro" id="IPR002156">
    <property type="entry name" value="RNaseH_domain"/>
</dbReference>
<dbReference type="InterPro" id="IPR052929">
    <property type="entry name" value="RNase_H-like_EbsB-rel"/>
</dbReference>
<sequence length="348" mass="39897">MSAFREVLEECELNDLGFSGQWFTWKRGRLFSNNIKERLDKVVAIQSGGIFFQDIGVVYTVVINGRHGEEFQPHRGLRQGDPLSSYLFLICAKGFSCLLALTKAEGRISATKLGRVEETISHLFRDSPSRSRVISYWAIWYNRNKIYHERVYEQAPEVVGFVKAYCIEINTLGVLLRQVQVVDSSEWKPPENGTIKVNFNASFNYHTRKSCLGVIARNNEGLVMAACTFPWENISDPVMAEARACLQAITMAKEISFQDICIEGDALTVIWKLNSLGEDKFEISSLIREIKESTPKFRRVSFRHIPRVAMEGRRHENPQYWIEEVLRAVEGLVDGERRGNRECEEMES</sequence>
<dbReference type="Proteomes" id="UP001358586">
    <property type="component" value="Chromosome 4"/>
</dbReference>
<accession>A0ABR0Q9D8</accession>
<reference evidence="2 3" key="1">
    <citation type="submission" date="2023-03" db="EMBL/GenBank/DDBJ databases">
        <title>WGS of Gossypium arboreum.</title>
        <authorList>
            <person name="Yu D."/>
        </authorList>
    </citation>
    <scope>NUCLEOTIDE SEQUENCE [LARGE SCALE GENOMIC DNA]</scope>
    <source>
        <tissue evidence="2">Leaf</tissue>
    </source>
</reference>
<evidence type="ECO:0000313" key="3">
    <source>
        <dbReference type="Proteomes" id="UP001358586"/>
    </source>
</evidence>
<dbReference type="SUPFAM" id="SSF53098">
    <property type="entry name" value="Ribonuclease H-like"/>
    <property type="match status" value="1"/>
</dbReference>
<dbReference type="InterPro" id="IPR044730">
    <property type="entry name" value="RNase_H-like_dom_plant"/>
</dbReference>
<dbReference type="CDD" id="cd06222">
    <property type="entry name" value="RNase_H_like"/>
    <property type="match status" value="1"/>
</dbReference>
<dbReference type="Gene3D" id="3.30.420.10">
    <property type="entry name" value="Ribonuclease H-like superfamily/Ribonuclease H"/>
    <property type="match status" value="1"/>
</dbReference>
<protein>
    <recommendedName>
        <fullName evidence="1">RNase H type-1 domain-containing protein</fullName>
    </recommendedName>
</protein>
<name>A0ABR0Q9D8_GOSAR</name>
<dbReference type="PANTHER" id="PTHR47074:SF61">
    <property type="entry name" value="RNASE H TYPE-1 DOMAIN-CONTAINING PROTEIN"/>
    <property type="match status" value="1"/>
</dbReference>
<organism evidence="2 3">
    <name type="scientific">Gossypium arboreum</name>
    <name type="common">Tree cotton</name>
    <name type="synonym">Gossypium nanking</name>
    <dbReference type="NCBI Taxonomy" id="29729"/>
    <lineage>
        <taxon>Eukaryota</taxon>
        <taxon>Viridiplantae</taxon>
        <taxon>Streptophyta</taxon>
        <taxon>Embryophyta</taxon>
        <taxon>Tracheophyta</taxon>
        <taxon>Spermatophyta</taxon>
        <taxon>Magnoliopsida</taxon>
        <taxon>eudicotyledons</taxon>
        <taxon>Gunneridae</taxon>
        <taxon>Pentapetalae</taxon>
        <taxon>rosids</taxon>
        <taxon>malvids</taxon>
        <taxon>Malvales</taxon>
        <taxon>Malvaceae</taxon>
        <taxon>Malvoideae</taxon>
        <taxon>Gossypium</taxon>
    </lineage>
</organism>
<dbReference type="InterPro" id="IPR036397">
    <property type="entry name" value="RNaseH_sf"/>
</dbReference>
<evidence type="ECO:0000313" key="2">
    <source>
        <dbReference type="EMBL" id="KAK5835945.1"/>
    </source>
</evidence>
<comment type="caution">
    <text evidence="2">The sequence shown here is derived from an EMBL/GenBank/DDBJ whole genome shotgun (WGS) entry which is preliminary data.</text>
</comment>
<proteinExistence type="predicted"/>
<dbReference type="PANTHER" id="PTHR47074">
    <property type="entry name" value="BNAC02G40300D PROTEIN"/>
    <property type="match status" value="1"/>
</dbReference>
<dbReference type="Pfam" id="PF13456">
    <property type="entry name" value="RVT_3"/>
    <property type="match status" value="1"/>
</dbReference>
<dbReference type="EMBL" id="JARKNE010000004">
    <property type="protein sequence ID" value="KAK5835945.1"/>
    <property type="molecule type" value="Genomic_DNA"/>
</dbReference>
<feature type="domain" description="RNase H type-1" evidence="1">
    <location>
        <begin position="198"/>
        <end position="307"/>
    </location>
</feature>